<reference evidence="7" key="2">
    <citation type="journal article" date="2007" name="Science">
        <title>Draft genome sequence of the sexually transmitted pathogen Trichomonas vaginalis.</title>
        <authorList>
            <person name="Carlton J.M."/>
            <person name="Hirt R.P."/>
            <person name="Silva J.C."/>
            <person name="Delcher A.L."/>
            <person name="Schatz M."/>
            <person name="Zhao Q."/>
            <person name="Wortman J.R."/>
            <person name="Bidwell S.L."/>
            <person name="Alsmark U.C.M."/>
            <person name="Besteiro S."/>
            <person name="Sicheritz-Ponten T."/>
            <person name="Noel C.J."/>
            <person name="Dacks J.B."/>
            <person name="Foster P.G."/>
            <person name="Simillion C."/>
            <person name="Van de Peer Y."/>
            <person name="Miranda-Saavedra D."/>
            <person name="Barton G.J."/>
            <person name="Westrop G.D."/>
            <person name="Mueller S."/>
            <person name="Dessi D."/>
            <person name="Fiori P.L."/>
            <person name="Ren Q."/>
            <person name="Paulsen I."/>
            <person name="Zhang H."/>
            <person name="Bastida-Corcuera F.D."/>
            <person name="Simoes-Barbosa A."/>
            <person name="Brown M.T."/>
            <person name="Hayes R.D."/>
            <person name="Mukherjee M."/>
            <person name="Okumura C.Y."/>
            <person name="Schneider R."/>
            <person name="Smith A.J."/>
            <person name="Vanacova S."/>
            <person name="Villalvazo M."/>
            <person name="Haas B.J."/>
            <person name="Pertea M."/>
            <person name="Feldblyum T.V."/>
            <person name="Utterback T.R."/>
            <person name="Shu C.L."/>
            <person name="Osoegawa K."/>
            <person name="de Jong P.J."/>
            <person name="Hrdy I."/>
            <person name="Horvathova L."/>
            <person name="Zubacova Z."/>
            <person name="Dolezal P."/>
            <person name="Malik S.B."/>
            <person name="Logsdon J.M. Jr."/>
            <person name="Henze K."/>
            <person name="Gupta A."/>
            <person name="Wang C.C."/>
            <person name="Dunne R.L."/>
            <person name="Upcroft J.A."/>
            <person name="Upcroft P."/>
            <person name="White O."/>
            <person name="Salzberg S.L."/>
            <person name="Tang P."/>
            <person name="Chiu C.-H."/>
            <person name="Lee Y.-S."/>
            <person name="Embley T.M."/>
            <person name="Coombs G.H."/>
            <person name="Mottram J.C."/>
            <person name="Tachezy J."/>
            <person name="Fraser-Liggett C.M."/>
            <person name="Johnson P.J."/>
        </authorList>
    </citation>
    <scope>NUCLEOTIDE SEQUENCE [LARGE SCALE GENOMIC DNA]</scope>
    <source>
        <strain evidence="7">G3</strain>
    </source>
</reference>
<dbReference type="PANTHER" id="PTHR44329:SF214">
    <property type="entry name" value="PROTEIN KINASE DOMAIN-CONTAINING PROTEIN"/>
    <property type="match status" value="1"/>
</dbReference>
<dbReference type="InterPro" id="IPR008271">
    <property type="entry name" value="Ser/Thr_kinase_AS"/>
</dbReference>
<evidence type="ECO:0000256" key="4">
    <source>
        <dbReference type="PROSITE-ProRule" id="PRU10141"/>
    </source>
</evidence>
<evidence type="ECO:0000256" key="5">
    <source>
        <dbReference type="SAM" id="MobiDB-lite"/>
    </source>
</evidence>
<dbReference type="InParanoid" id="A2EIX4"/>
<dbReference type="SMART" id="SM00220">
    <property type="entry name" value="S_TKc"/>
    <property type="match status" value="1"/>
</dbReference>
<dbReference type="AlphaFoldDB" id="A2EIX4"/>
<dbReference type="SUPFAM" id="SSF48371">
    <property type="entry name" value="ARM repeat"/>
    <property type="match status" value="1"/>
</dbReference>
<gene>
    <name evidence="7" type="ORF">TVAG_204700</name>
</gene>
<evidence type="ECO:0000256" key="1">
    <source>
        <dbReference type="ARBA" id="ARBA00022527"/>
    </source>
</evidence>
<dbReference type="PROSITE" id="PS50011">
    <property type="entry name" value="PROTEIN_KINASE_DOM"/>
    <property type="match status" value="1"/>
</dbReference>
<dbReference type="OrthoDB" id="3256376at2759"/>
<dbReference type="KEGG" id="tva:4765249"/>
<organism evidence="7 8">
    <name type="scientific">Trichomonas vaginalis (strain ATCC PRA-98 / G3)</name>
    <dbReference type="NCBI Taxonomy" id="412133"/>
    <lineage>
        <taxon>Eukaryota</taxon>
        <taxon>Metamonada</taxon>
        <taxon>Parabasalia</taxon>
        <taxon>Trichomonadida</taxon>
        <taxon>Trichomonadidae</taxon>
        <taxon>Trichomonas</taxon>
    </lineage>
</organism>
<keyword evidence="2 4" id="KW-0547">Nucleotide-binding</keyword>
<dbReference type="Pfam" id="PF07714">
    <property type="entry name" value="PK_Tyr_Ser-Thr"/>
    <property type="match status" value="1"/>
</dbReference>
<dbReference type="InterPro" id="IPR016024">
    <property type="entry name" value="ARM-type_fold"/>
</dbReference>
<dbReference type="PRINTS" id="PR00109">
    <property type="entry name" value="TYRKINASE"/>
</dbReference>
<protein>
    <submittedName>
        <fullName evidence="7">TKL family protein kinase</fullName>
    </submittedName>
</protein>
<keyword evidence="3 4" id="KW-0067">ATP-binding</keyword>
<dbReference type="VEuPathDB" id="TrichDB:TVAGG3_0661390"/>
<keyword evidence="8" id="KW-1185">Reference proteome</keyword>
<dbReference type="InterPro" id="IPR017441">
    <property type="entry name" value="Protein_kinase_ATP_BS"/>
</dbReference>
<dbReference type="GO" id="GO:0005524">
    <property type="term" value="F:ATP binding"/>
    <property type="evidence" value="ECO:0007669"/>
    <property type="project" value="UniProtKB-UniRule"/>
</dbReference>
<name>A2EIX4_TRIV3</name>
<dbReference type="InterPro" id="IPR000719">
    <property type="entry name" value="Prot_kinase_dom"/>
</dbReference>
<dbReference type="PROSITE" id="PS00107">
    <property type="entry name" value="PROTEIN_KINASE_ATP"/>
    <property type="match status" value="1"/>
</dbReference>
<dbReference type="CDD" id="cd13999">
    <property type="entry name" value="STKc_MAP3K-like"/>
    <property type="match status" value="1"/>
</dbReference>
<feature type="region of interest" description="Disordered" evidence="5">
    <location>
        <begin position="300"/>
        <end position="324"/>
    </location>
</feature>
<dbReference type="SUPFAM" id="SSF56112">
    <property type="entry name" value="Protein kinase-like (PK-like)"/>
    <property type="match status" value="1"/>
</dbReference>
<dbReference type="eggNOG" id="KOG0192">
    <property type="taxonomic scope" value="Eukaryota"/>
</dbReference>
<dbReference type="SMR" id="A2EIX4"/>
<dbReference type="Proteomes" id="UP000001542">
    <property type="component" value="Unassembled WGS sequence"/>
</dbReference>
<evidence type="ECO:0000256" key="2">
    <source>
        <dbReference type="ARBA" id="ARBA00022741"/>
    </source>
</evidence>
<feature type="domain" description="Protein kinase" evidence="6">
    <location>
        <begin position="21"/>
        <end position="278"/>
    </location>
</feature>
<evidence type="ECO:0000313" key="8">
    <source>
        <dbReference type="Proteomes" id="UP000001542"/>
    </source>
</evidence>
<dbReference type="STRING" id="5722.A2EIX4"/>
<dbReference type="InterPro" id="IPR001245">
    <property type="entry name" value="Ser-Thr/Tyr_kinase_cat_dom"/>
</dbReference>
<dbReference type="GO" id="GO:0005737">
    <property type="term" value="C:cytoplasm"/>
    <property type="evidence" value="ECO:0000318"/>
    <property type="project" value="GO_Central"/>
</dbReference>
<dbReference type="GO" id="GO:0004672">
    <property type="term" value="F:protein kinase activity"/>
    <property type="evidence" value="ECO:0000318"/>
    <property type="project" value="GO_Central"/>
</dbReference>
<dbReference type="Gene3D" id="1.10.510.10">
    <property type="entry name" value="Transferase(Phosphotransferase) domain 1"/>
    <property type="match status" value="1"/>
</dbReference>
<dbReference type="PROSITE" id="PS00108">
    <property type="entry name" value="PROTEIN_KINASE_ST"/>
    <property type="match status" value="1"/>
</dbReference>
<reference evidence="7" key="1">
    <citation type="submission" date="2006-10" db="EMBL/GenBank/DDBJ databases">
        <authorList>
            <person name="Amadeo P."/>
            <person name="Zhao Q."/>
            <person name="Wortman J."/>
            <person name="Fraser-Liggett C."/>
            <person name="Carlton J."/>
        </authorList>
    </citation>
    <scope>NUCLEOTIDE SEQUENCE</scope>
    <source>
        <strain evidence="7">G3</strain>
    </source>
</reference>
<evidence type="ECO:0000313" key="7">
    <source>
        <dbReference type="EMBL" id="EAY07364.1"/>
    </source>
</evidence>
<dbReference type="EMBL" id="DS113401">
    <property type="protein sequence ID" value="EAY07364.1"/>
    <property type="molecule type" value="Genomic_DNA"/>
</dbReference>
<keyword evidence="1" id="KW-0723">Serine/threonine-protein kinase</keyword>
<evidence type="ECO:0000256" key="3">
    <source>
        <dbReference type="ARBA" id="ARBA00022840"/>
    </source>
</evidence>
<feature type="binding site" evidence="4">
    <location>
        <position position="50"/>
    </location>
    <ligand>
        <name>ATP</name>
        <dbReference type="ChEBI" id="CHEBI:30616"/>
    </ligand>
</feature>
<dbReference type="InterPro" id="IPR051681">
    <property type="entry name" value="Ser/Thr_Kinases-Pseudokinases"/>
</dbReference>
<evidence type="ECO:0000259" key="6">
    <source>
        <dbReference type="PROSITE" id="PS50011"/>
    </source>
</evidence>
<dbReference type="InterPro" id="IPR011009">
    <property type="entry name" value="Kinase-like_dom_sf"/>
</dbReference>
<sequence>MNETSSSQNEFNDLEVDIDNYEKVKQIGRGGSAIVYLARDKNSDELVALKEFTGTITKKSIKIIKREISTQIQIDHPFVIHLIGYSNFEPFTIIEEYAPQGTLFKYLHSSSKSRFLDATRKTIIAMGIAHAMAILHSQGFIHRDLKSTNILLDKYFYPKICDFGISREIKNDETLTRNVGAPQWMAPEVFTSGNYSFPSDVYSYGSLLYEICTGTTPWDSISISKIEKVVTEGQRPKIPNNCPKSIKKLIKRCWEDDPDSRPTFSEIYKQFKDRQIIFEGCDDGEITFLDRKLNQINQKMFSNSSKRKQTDTNKPKSIENKQKKKINENSSNFVDLSVIKNTRDFFFRAELKKASEHLMKVQSRSFFKVIKQFILKPAMKSEMICLFTCVSQVIQNQFHFETFISMKIHEILPFSNESFIDSLLDIVLFISEKDPTILVENYEKQFKIIMKMRPYKLIIIFSHMKDIIIGSSIENFIIHYSDFFIRTDCSREFISLIFELCQNNEFIDDHREDVFNIFNRGLSSSQCTDLCMNCLSHFHKTFETGFSEIDYDSLSLYLVDDEFRSSALDFVLHIEELPPLRNLIRSLLFCSKFDERGTLCLLNIISLEEGARELVFCKKWINRDNPTIFGTLKLVLGILVHDQLISDLQKIDSFCEFLSRLIDECDDRILIHISVILSKLNIDYEFTEELKKSQTVNKICERLLRFDIHSCEYLSCIECVCTLSGFQFFSEFFDIIPKLKETLNSDSESVPMTIYAITTLSKYKEFSDIMKQMKFDKYFRILMKDSYYKVYAKRYFKHMSNYE</sequence>
<keyword evidence="7" id="KW-0418">Kinase</keyword>
<accession>A2EIX4</accession>
<dbReference type="VEuPathDB" id="TrichDB:TVAG_204700"/>
<keyword evidence="7" id="KW-0808">Transferase</keyword>
<dbReference type="RefSeq" id="XP_001319587.1">
    <property type="nucleotide sequence ID" value="XM_001319552.1"/>
</dbReference>
<dbReference type="GO" id="GO:0007165">
    <property type="term" value="P:signal transduction"/>
    <property type="evidence" value="ECO:0000318"/>
    <property type="project" value="GO_Central"/>
</dbReference>
<dbReference type="GO" id="GO:0004674">
    <property type="term" value="F:protein serine/threonine kinase activity"/>
    <property type="evidence" value="ECO:0007669"/>
    <property type="project" value="UniProtKB-KW"/>
</dbReference>
<feature type="compositionally biased region" description="Basic and acidic residues" evidence="5">
    <location>
        <begin position="308"/>
        <end position="324"/>
    </location>
</feature>
<proteinExistence type="predicted"/>
<dbReference type="PANTHER" id="PTHR44329">
    <property type="entry name" value="SERINE/THREONINE-PROTEIN KINASE TNNI3K-RELATED"/>
    <property type="match status" value="1"/>
</dbReference>